<proteinExistence type="predicted"/>
<organism evidence="1 2">
    <name type="scientific">Rhizobium mesoamericanum STM3625</name>
    <dbReference type="NCBI Taxonomy" id="1211777"/>
    <lineage>
        <taxon>Bacteria</taxon>
        <taxon>Pseudomonadati</taxon>
        <taxon>Pseudomonadota</taxon>
        <taxon>Alphaproteobacteria</taxon>
        <taxon>Hyphomicrobiales</taxon>
        <taxon>Rhizobiaceae</taxon>
        <taxon>Rhizobium/Agrobacterium group</taxon>
        <taxon>Rhizobium</taxon>
    </lineage>
</organism>
<reference evidence="1 2" key="1">
    <citation type="journal article" date="2013" name="Genome Announc.">
        <title>Draft Genome Sequence of Rhizobium mesoamericanum STM3625, a Nitrogen-Fixing Symbiont of Mimosa pudica Isolated in French Guiana (South America).</title>
        <authorList>
            <person name="Moulin L."/>
            <person name="Mornico D."/>
            <person name="Melkonian R."/>
            <person name="Klonowska A."/>
        </authorList>
    </citation>
    <scope>NUCLEOTIDE SEQUENCE [LARGE SCALE GENOMIC DNA]</scope>
    <source>
        <strain evidence="1 2">STM3625</strain>
    </source>
</reference>
<dbReference type="HOGENOM" id="CLU_2901144_0_0_5"/>
<evidence type="ECO:0000313" key="1">
    <source>
        <dbReference type="EMBL" id="CCM75429.1"/>
    </source>
</evidence>
<sequence length="62" mass="6657">MAAGVVDAKSLGAGFSSGIMSFNHPQEMGLYKANTSGCHFFEKTAWQIGQAFVLGHSHRGER</sequence>
<dbReference type="STRING" id="1211777.BN77_2582"/>
<protein>
    <submittedName>
        <fullName evidence="1">Uncharacterized protein</fullName>
    </submittedName>
</protein>
<dbReference type="Proteomes" id="UP000009319">
    <property type="component" value="Unassembled WGS sequence"/>
</dbReference>
<comment type="caution">
    <text evidence="1">The sequence shown here is derived from an EMBL/GenBank/DDBJ whole genome shotgun (WGS) entry which is preliminary data.</text>
</comment>
<accession>K0PZG0</accession>
<gene>
    <name evidence="1" type="ORF">BN77_2582</name>
</gene>
<name>K0PZG0_9HYPH</name>
<keyword evidence="2" id="KW-1185">Reference proteome</keyword>
<evidence type="ECO:0000313" key="2">
    <source>
        <dbReference type="Proteomes" id="UP000009319"/>
    </source>
</evidence>
<dbReference type="AlphaFoldDB" id="K0PZG0"/>
<dbReference type="EMBL" id="CANI01000015">
    <property type="protein sequence ID" value="CCM75429.1"/>
    <property type="molecule type" value="Genomic_DNA"/>
</dbReference>